<dbReference type="Pfam" id="PF11148">
    <property type="entry name" value="DUF2922"/>
    <property type="match status" value="1"/>
</dbReference>
<dbReference type="RefSeq" id="WP_317120542.1">
    <property type="nucleotide sequence ID" value="NZ_CP162551.1"/>
</dbReference>
<protein>
    <submittedName>
        <fullName evidence="1">DUF2922 domain-containing protein</fullName>
    </submittedName>
</protein>
<evidence type="ECO:0000313" key="1">
    <source>
        <dbReference type="EMBL" id="XDI37361.1"/>
    </source>
</evidence>
<accession>A0AB39BU08</accession>
<dbReference type="InterPro" id="IPR021321">
    <property type="entry name" value="DUF2922"/>
</dbReference>
<gene>
    <name evidence="1" type="ORF">AB3N04_03320</name>
</gene>
<sequence>MARLLELLFENQEGKQVSISIEDPIEPVNPEDIYQVMNTVIEKSVYTSSGGDFVSIRGARITERAVETIELPAP</sequence>
<reference evidence="1" key="1">
    <citation type="submission" date="2024-07" db="EMBL/GenBank/DDBJ databases">
        <title>Identification and characteristics of an arsenic-resistant bacterial isolate, which belongs to a novel species.</title>
        <authorList>
            <person name="Juszczyk A."/>
            <person name="Kowalczyk A."/>
            <person name="Was K."/>
            <person name="Kosowicz W."/>
            <person name="Budzyn A."/>
            <person name="Latowski D."/>
        </authorList>
    </citation>
    <scope>NUCLEOTIDE SEQUENCE</scope>
    <source>
        <strain evidence="1">As8PL</strain>
    </source>
</reference>
<dbReference type="AlphaFoldDB" id="A0AB39BU08"/>
<dbReference type="EMBL" id="CP162551">
    <property type="protein sequence ID" value="XDI37361.1"/>
    <property type="molecule type" value="Genomic_DNA"/>
</dbReference>
<proteinExistence type="predicted"/>
<organism evidence="1">
    <name type="scientific">Alkalihalophilus sp. As8PL</name>
    <dbReference type="NCBI Taxonomy" id="3237103"/>
    <lineage>
        <taxon>Bacteria</taxon>
        <taxon>Bacillati</taxon>
        <taxon>Bacillota</taxon>
        <taxon>Bacilli</taxon>
        <taxon>Bacillales</taxon>
        <taxon>Bacillaceae</taxon>
        <taxon>Alkalihalophilus</taxon>
    </lineage>
</organism>
<name>A0AB39BU08_9BACI</name>